<dbReference type="Gene3D" id="2.60.120.480">
    <property type="entry name" value="Ureidoglycolate hydrolase"/>
    <property type="match status" value="1"/>
</dbReference>
<feature type="compositionally biased region" description="Basic and acidic residues" evidence="7">
    <location>
        <begin position="302"/>
        <end position="311"/>
    </location>
</feature>
<dbReference type="HOGENOM" id="CLU_018495_0_0_1"/>
<proteinExistence type="inferred from homology"/>
<dbReference type="Pfam" id="PF03561">
    <property type="entry name" value="Allantoicase"/>
    <property type="match status" value="2"/>
</dbReference>
<feature type="domain" description="Allantoicase" evidence="8">
    <location>
        <begin position="139"/>
        <end position="279"/>
    </location>
</feature>
<dbReference type="InterPro" id="IPR005164">
    <property type="entry name" value="Allantoicase"/>
</dbReference>
<name>G4T4W0_SERID</name>
<dbReference type="InterPro" id="IPR007247">
    <property type="entry name" value="Ureidogly_lyase"/>
</dbReference>
<dbReference type="GO" id="GO:0006144">
    <property type="term" value="P:purine nucleobase metabolic process"/>
    <property type="evidence" value="ECO:0007669"/>
    <property type="project" value="UniProtKB-KW"/>
</dbReference>
<dbReference type="InterPro" id="IPR011051">
    <property type="entry name" value="RmlC_Cupin_sf"/>
</dbReference>
<dbReference type="GO" id="GO:0050385">
    <property type="term" value="F:ureidoglycolate lyase activity"/>
    <property type="evidence" value="ECO:0007669"/>
    <property type="project" value="UniProtKB-EC"/>
</dbReference>
<dbReference type="GO" id="GO:0000256">
    <property type="term" value="P:allantoin catabolic process"/>
    <property type="evidence" value="ECO:0007669"/>
    <property type="project" value="InterPro"/>
</dbReference>
<dbReference type="Proteomes" id="UP000007148">
    <property type="component" value="Unassembled WGS sequence"/>
</dbReference>
<dbReference type="OrthoDB" id="10266039at2759"/>
<comment type="similarity">
    <text evidence="1">Belongs to the allantoicase family.</text>
</comment>
<dbReference type="InterPro" id="IPR024060">
    <property type="entry name" value="Ureidoglycolate_lyase_dom_sf"/>
</dbReference>
<dbReference type="InterPro" id="IPR008979">
    <property type="entry name" value="Galactose-bd-like_sf"/>
</dbReference>
<dbReference type="InterPro" id="IPR015908">
    <property type="entry name" value="Allantoicase_dom"/>
</dbReference>
<dbReference type="CDD" id="cd20298">
    <property type="entry name" value="cupin_UAH"/>
    <property type="match status" value="1"/>
</dbReference>
<reference evidence="9 10" key="1">
    <citation type="journal article" date="2011" name="PLoS Pathog.">
        <title>Endophytic Life Strategies Decoded by Genome and Transcriptome Analyses of the Mutualistic Root Symbiont Piriformospora indica.</title>
        <authorList>
            <person name="Zuccaro A."/>
            <person name="Lahrmann U."/>
            <person name="Guldener U."/>
            <person name="Langen G."/>
            <person name="Pfiffi S."/>
            <person name="Biedenkopf D."/>
            <person name="Wong P."/>
            <person name="Samans B."/>
            <person name="Grimm C."/>
            <person name="Basiewicz M."/>
            <person name="Murat C."/>
            <person name="Martin F."/>
            <person name="Kogel K.H."/>
        </authorList>
    </citation>
    <scope>NUCLEOTIDE SEQUENCE [LARGE SCALE GENOMIC DNA]</scope>
    <source>
        <strain evidence="9 10">DSM 11827</strain>
    </source>
</reference>
<evidence type="ECO:0000256" key="5">
    <source>
        <dbReference type="ARBA" id="ARBA00023239"/>
    </source>
</evidence>
<organism evidence="9 10">
    <name type="scientific">Serendipita indica (strain DSM 11827)</name>
    <name type="common">Root endophyte fungus</name>
    <name type="synonym">Piriformospora indica</name>
    <dbReference type="NCBI Taxonomy" id="1109443"/>
    <lineage>
        <taxon>Eukaryota</taxon>
        <taxon>Fungi</taxon>
        <taxon>Dikarya</taxon>
        <taxon>Basidiomycota</taxon>
        <taxon>Agaricomycotina</taxon>
        <taxon>Agaricomycetes</taxon>
        <taxon>Sebacinales</taxon>
        <taxon>Serendipitaceae</taxon>
        <taxon>Serendipita</taxon>
    </lineage>
</organism>
<dbReference type="STRING" id="1109443.G4T4W0"/>
<keyword evidence="4" id="KW-0378">Hydrolase</keyword>
<evidence type="ECO:0000256" key="3">
    <source>
        <dbReference type="ARBA" id="ARBA00022631"/>
    </source>
</evidence>
<gene>
    <name evidence="9" type="ORF">PIIN_00050</name>
</gene>
<dbReference type="SUPFAM" id="SSF49785">
    <property type="entry name" value="Galactose-binding domain-like"/>
    <property type="match status" value="2"/>
</dbReference>
<evidence type="ECO:0000259" key="8">
    <source>
        <dbReference type="Pfam" id="PF03561"/>
    </source>
</evidence>
<dbReference type="InParanoid" id="G4T4W0"/>
<dbReference type="FunFam" id="2.60.120.260:FF:000059">
    <property type="entry name" value="Probable allantoicase"/>
    <property type="match status" value="1"/>
</dbReference>
<keyword evidence="10" id="KW-1185">Reference proteome</keyword>
<comment type="subunit">
    <text evidence="2">Homodimer.</text>
</comment>
<feature type="region of interest" description="Disordered" evidence="7">
    <location>
        <begin position="281"/>
        <end position="311"/>
    </location>
</feature>
<dbReference type="Gene3D" id="2.60.120.260">
    <property type="entry name" value="Galactose-binding domain-like"/>
    <property type="match status" value="2"/>
</dbReference>
<feature type="domain" description="Allantoicase" evidence="8">
    <location>
        <begin position="45"/>
        <end position="120"/>
    </location>
</feature>
<evidence type="ECO:0000256" key="4">
    <source>
        <dbReference type="ARBA" id="ARBA00022801"/>
    </source>
</evidence>
<dbReference type="PANTHER" id="PTHR12045">
    <property type="entry name" value="ALLANTOICASE"/>
    <property type="match status" value="1"/>
</dbReference>
<dbReference type="GO" id="GO:0004848">
    <property type="term" value="F:ureidoglycolate hydrolase activity"/>
    <property type="evidence" value="ECO:0007669"/>
    <property type="project" value="InterPro"/>
</dbReference>
<comment type="caution">
    <text evidence="9">The sequence shown here is derived from an EMBL/GenBank/DDBJ whole genome shotgun (WGS) entry which is preliminary data.</text>
</comment>
<evidence type="ECO:0000256" key="6">
    <source>
        <dbReference type="ARBA" id="ARBA00047684"/>
    </source>
</evidence>
<evidence type="ECO:0000313" key="10">
    <source>
        <dbReference type="Proteomes" id="UP000007148"/>
    </source>
</evidence>
<dbReference type="PANTHER" id="PTHR12045:SF3">
    <property type="entry name" value="INACTIVE ALLANTOICASE-RELATED"/>
    <property type="match status" value="1"/>
</dbReference>
<sequence>MDQKVPFLVAGRVVDTIQPMTGVSSGSGSRDSSSALTLTLLTSMACNEAPQSSVQALFSTDAADPTPEDERWVELLPKVNLGPSSRHLFTIPQTDKAYSHVKLNMYPDGGIARFRVYGLVSPIFPPLTETFDLASVYSGGRTVLVSDQHFGVGSNLVLPGRGKDMRDGWETRRSRTAGHKDWAIIKLGAPGYLEALEIDTANFMGNYPESVEVHAAFCSTDIPDVGEETWVQILKRTKLGPHRRHHFHVENADDLVFSHIRVTIHPDGGIKRVRAYGRRAQAEEGETTIDLESSTEEAIETPTDRQSHAHDDSIPNGVHVGGKLIPALPLTPEGFAPFGHVVQAYDTPEAAPRGVKVTGANQGSAIKYHALAPVKASYPSDVEAKTALSVYRAKPIDARVGELFDVKLLERHPCTNQAFFALGAGTGVGEYCLEKQGRAYLVITALNGHDDRPDLSSLRAFVASVSQGVVYDTGIWHHPLICLETSIDFACVETQIGGHPLDCEIVELDASVGLPRVQIPKF</sequence>
<protein>
    <submittedName>
        <fullName evidence="9">Related to DAL2-allantoinase</fullName>
    </submittedName>
</protein>
<comment type="catalytic activity">
    <reaction evidence="6">
        <text>(S)-ureidoglycolate = urea + glyoxylate</text>
        <dbReference type="Rhea" id="RHEA:11304"/>
        <dbReference type="ChEBI" id="CHEBI:16199"/>
        <dbReference type="ChEBI" id="CHEBI:36655"/>
        <dbReference type="ChEBI" id="CHEBI:57296"/>
        <dbReference type="EC" id="4.3.2.3"/>
    </reaction>
</comment>
<evidence type="ECO:0000313" key="9">
    <source>
        <dbReference type="EMBL" id="CCA66364.1"/>
    </source>
</evidence>
<evidence type="ECO:0000256" key="7">
    <source>
        <dbReference type="SAM" id="MobiDB-lite"/>
    </source>
</evidence>
<evidence type="ECO:0000256" key="1">
    <source>
        <dbReference type="ARBA" id="ARBA00009242"/>
    </source>
</evidence>
<dbReference type="InterPro" id="IPR047233">
    <property type="entry name" value="UAH_cupin"/>
</dbReference>
<feature type="compositionally biased region" description="Acidic residues" evidence="7">
    <location>
        <begin position="283"/>
        <end position="299"/>
    </location>
</feature>
<dbReference type="OMA" id="SVYRCKP"/>
<dbReference type="EMBL" id="CAFZ01000001">
    <property type="protein sequence ID" value="CCA66364.1"/>
    <property type="molecule type" value="Genomic_DNA"/>
</dbReference>
<dbReference type="SUPFAM" id="SSF51182">
    <property type="entry name" value="RmlC-like cupins"/>
    <property type="match status" value="1"/>
</dbReference>
<dbReference type="GO" id="GO:0004037">
    <property type="term" value="F:allantoicase activity"/>
    <property type="evidence" value="ECO:0007669"/>
    <property type="project" value="InterPro"/>
</dbReference>
<accession>G4T4W0</accession>
<keyword evidence="5" id="KW-0456">Lyase</keyword>
<dbReference type="AlphaFoldDB" id="G4T4W0"/>
<evidence type="ECO:0000256" key="2">
    <source>
        <dbReference type="ARBA" id="ARBA00011738"/>
    </source>
</evidence>
<dbReference type="Pfam" id="PF04115">
    <property type="entry name" value="Ureidogly_lyase"/>
    <property type="match status" value="1"/>
</dbReference>
<dbReference type="eggNOG" id="KOG4145">
    <property type="taxonomic scope" value="Eukaryota"/>
</dbReference>
<keyword evidence="3" id="KW-0659">Purine metabolism</keyword>